<feature type="domain" description="DUF676" evidence="8">
    <location>
        <begin position="470"/>
        <end position="610"/>
    </location>
</feature>
<dbReference type="Gene3D" id="1.10.630.10">
    <property type="entry name" value="Cytochrome P450"/>
    <property type="match status" value="1"/>
</dbReference>
<proteinExistence type="inferred from homology"/>
<protein>
    <submittedName>
        <fullName evidence="9">Cytochrome P450</fullName>
    </submittedName>
</protein>
<gene>
    <name evidence="9" type="ORF">SCAR479_07973</name>
</gene>
<dbReference type="Pfam" id="PF05057">
    <property type="entry name" value="DUF676"/>
    <property type="match status" value="1"/>
</dbReference>
<dbReference type="InterPro" id="IPR036396">
    <property type="entry name" value="Cyt_P450_sf"/>
</dbReference>
<evidence type="ECO:0000256" key="4">
    <source>
        <dbReference type="ARBA" id="ARBA00022723"/>
    </source>
</evidence>
<comment type="similarity">
    <text evidence="3">Belongs to the cytochrome P450 family.</text>
</comment>
<dbReference type="Proteomes" id="UP001465668">
    <property type="component" value="Unassembled WGS sequence"/>
</dbReference>
<dbReference type="PANTHER" id="PTHR24287:SF18">
    <property type="entry name" value="CYTOCHROME P450 MONOOXYGENASE APDE-RELATED"/>
    <property type="match status" value="1"/>
</dbReference>
<dbReference type="InterPro" id="IPR029058">
    <property type="entry name" value="AB_hydrolase_fold"/>
</dbReference>
<evidence type="ECO:0000256" key="6">
    <source>
        <dbReference type="ARBA" id="ARBA00023004"/>
    </source>
</evidence>
<reference evidence="9 10" key="1">
    <citation type="submission" date="2024-02" db="EMBL/GenBank/DDBJ databases">
        <title>First draft genome assembly of two strains of Seiridium cardinale.</title>
        <authorList>
            <person name="Emiliani G."/>
            <person name="Scali E."/>
        </authorList>
    </citation>
    <scope>NUCLEOTIDE SEQUENCE [LARGE SCALE GENOMIC DNA]</scope>
    <source>
        <strain evidence="9 10">BM-138-000479</strain>
    </source>
</reference>
<dbReference type="PRINTS" id="PR01239">
    <property type="entry name" value="EP450IICYP52"/>
</dbReference>
<dbReference type="InterPro" id="IPR001128">
    <property type="entry name" value="Cyt_P450"/>
</dbReference>
<keyword evidence="5" id="KW-0560">Oxidoreductase</keyword>
<dbReference type="SUPFAM" id="SSF48264">
    <property type="entry name" value="Cytochrome P450"/>
    <property type="match status" value="1"/>
</dbReference>
<keyword evidence="4" id="KW-0479">Metal-binding</keyword>
<comment type="similarity">
    <text evidence="2">Belongs to the putative lipase ROG1 family.</text>
</comment>
<dbReference type="SUPFAM" id="SSF53474">
    <property type="entry name" value="alpha/beta-Hydrolases"/>
    <property type="match status" value="1"/>
</dbReference>
<evidence type="ECO:0000256" key="1">
    <source>
        <dbReference type="ARBA" id="ARBA00001971"/>
    </source>
</evidence>
<sequence length="798" mass="91027">MIAFSTAIATLLVLAGARLLYLLRLAVNQYREDLALGQKHGCQLPPELPKRWPLGIDRIKELWDSNAEGRLLAFLCSIAKDYEPRNNLYQFLLVGPRAFHVLHPRNVETLLSTNFKDYGFGARPSVFAPLLGKGIFTQEGTEWKHSRELLRKQFVRAQYQNLDHFREHVDNLVACIANNDVADLQPLFFNLTLDTTTALLFGQSVYSLRGAIDQKDENRSFAEAFTTAQEGLAKRFRLVPLHFLYSPPSFRKACRKVHQFVDRYIEERETELQSQADDQSSWFLDQVVAGSNSKAEVRDQLLNVLRLLVRHPETMERLRREITSAMGDSLYATRENIRKIPFLSCVIKECEELSLLLKFVTSTDRSQFLLALRLYPPVPLNNREAIKTTILPTGGGPDGDSPILVRKGELVVISQYVNSRKKNLYGQDADDFRPERWETGEMDKIGWAYFKTYGIQEIYRPTDREADVDIVAVHGLNGDATRTWTARKRNVSWLSHPDFLPGHIKNARVLVWGYNSSFSTLTGVEPSMNRIHHHAQTLVAQLFADRRLEGRVDKPIIFICHSLGGLVVKRALAYSKSRSSDKIAHIQTIFTCTHSVMFFGTPHHGSSKASLLLTLQKLASIAVPKRAAKFEKGLVAALKEESETLQNITDFFVPLMKHFHIAFFWEQEKTDLKYTKDYIVEKESAAPNFDDTERAGIMADHSGMVKFEDASSPSFKMVIETMLRYCEDAPDVIRTRWTTSIQSLAQNRHEEAIEKMRQIRTLPYMPTLPLVTPAISIAGEEIRYEAQDSFKARELSQE</sequence>
<name>A0ABR2XNQ6_9PEZI</name>
<dbReference type="Gene3D" id="3.40.50.1820">
    <property type="entry name" value="alpha/beta hydrolase"/>
    <property type="match status" value="1"/>
</dbReference>
<dbReference type="Pfam" id="PF00067">
    <property type="entry name" value="p450"/>
    <property type="match status" value="1"/>
</dbReference>
<accession>A0ABR2XNQ6</accession>
<dbReference type="PANTHER" id="PTHR24287">
    <property type="entry name" value="P450, PUTATIVE (EUROFUNG)-RELATED"/>
    <property type="match status" value="1"/>
</dbReference>
<keyword evidence="10" id="KW-1185">Reference proteome</keyword>
<evidence type="ECO:0000313" key="9">
    <source>
        <dbReference type="EMBL" id="KAK9775297.1"/>
    </source>
</evidence>
<keyword evidence="7" id="KW-0503">Monooxygenase</keyword>
<organism evidence="9 10">
    <name type="scientific">Seiridium cardinale</name>
    <dbReference type="NCBI Taxonomy" id="138064"/>
    <lineage>
        <taxon>Eukaryota</taxon>
        <taxon>Fungi</taxon>
        <taxon>Dikarya</taxon>
        <taxon>Ascomycota</taxon>
        <taxon>Pezizomycotina</taxon>
        <taxon>Sordariomycetes</taxon>
        <taxon>Xylariomycetidae</taxon>
        <taxon>Amphisphaeriales</taxon>
        <taxon>Sporocadaceae</taxon>
        <taxon>Seiridium</taxon>
    </lineage>
</organism>
<dbReference type="InterPro" id="IPR047146">
    <property type="entry name" value="Cyt_P450_E_CYP52_fungi"/>
</dbReference>
<comment type="cofactor">
    <cofactor evidence="1">
        <name>heme</name>
        <dbReference type="ChEBI" id="CHEBI:30413"/>
    </cofactor>
</comment>
<evidence type="ECO:0000259" key="8">
    <source>
        <dbReference type="Pfam" id="PF05057"/>
    </source>
</evidence>
<evidence type="ECO:0000256" key="2">
    <source>
        <dbReference type="ARBA" id="ARBA00007920"/>
    </source>
</evidence>
<dbReference type="InterPro" id="IPR002974">
    <property type="entry name" value="Cyt_P450_E_CYP52_ascomycetes"/>
</dbReference>
<keyword evidence="6" id="KW-0408">Iron</keyword>
<evidence type="ECO:0000256" key="5">
    <source>
        <dbReference type="ARBA" id="ARBA00023002"/>
    </source>
</evidence>
<evidence type="ECO:0000313" key="10">
    <source>
        <dbReference type="Proteomes" id="UP001465668"/>
    </source>
</evidence>
<dbReference type="EMBL" id="JARVKM010000035">
    <property type="protein sequence ID" value="KAK9775297.1"/>
    <property type="molecule type" value="Genomic_DNA"/>
</dbReference>
<evidence type="ECO:0000256" key="3">
    <source>
        <dbReference type="ARBA" id="ARBA00010617"/>
    </source>
</evidence>
<dbReference type="InterPro" id="IPR007751">
    <property type="entry name" value="DUF676_lipase-like"/>
</dbReference>
<comment type="caution">
    <text evidence="9">The sequence shown here is derived from an EMBL/GenBank/DDBJ whole genome shotgun (WGS) entry which is preliminary data.</text>
</comment>
<evidence type="ECO:0000256" key="7">
    <source>
        <dbReference type="ARBA" id="ARBA00023033"/>
    </source>
</evidence>